<dbReference type="Proteomes" id="UP000297737">
    <property type="component" value="Unassembled WGS sequence"/>
</dbReference>
<dbReference type="InterPro" id="IPR016035">
    <property type="entry name" value="Acyl_Trfase/lysoPLipase"/>
</dbReference>
<dbReference type="GO" id="GO:0016787">
    <property type="term" value="F:hydrolase activity"/>
    <property type="evidence" value="ECO:0007669"/>
    <property type="project" value="UniProtKB-UniRule"/>
</dbReference>
<dbReference type="NCBIfam" id="TIGR03607">
    <property type="entry name" value="patatin-like protein"/>
    <property type="match status" value="1"/>
</dbReference>
<organism evidence="4 5">
    <name type="scientific">Glacieibacterium arshaanense</name>
    <dbReference type="NCBI Taxonomy" id="2511025"/>
    <lineage>
        <taxon>Bacteria</taxon>
        <taxon>Pseudomonadati</taxon>
        <taxon>Pseudomonadota</taxon>
        <taxon>Alphaproteobacteria</taxon>
        <taxon>Sphingomonadales</taxon>
        <taxon>Sphingosinicellaceae</taxon>
        <taxon>Glacieibacterium</taxon>
    </lineage>
</organism>
<sequence length="821" mass="89916">MREKELRLALVCYGGVSLAIYMHGITKEVWKLLRASTARARLTSACALPGACTEDVYAELLDVIGEQVDLHVIVDIVAGASAGGINGIQLAHAIAGGYDMEALRDLWLVNADIDNLLDAEAASSRFSKWWARPLIWWLNGRTNRLPDNMEDDLDPEARAEVRAKLSRFIRSRWFQPPFSGPGFSGYLFDALTAMEKAPPGPPLIPASQPLDLFVTVTDFHGSPQNLQLHSPKEIIETEHRLIIGFHSEIDDGSTVTTTRSLGHRAELTLAARATASFPGAFPPTQVGEIDGVLAARGVSWPGRDAFLRRILARRTSAGLPPEGATLIDGSVLNNRPFGPAIEALRHRPAHREVDRRFVYIDPKPGARGDPAGKAGAPPGFFTTILRSLADIPREQPIRDNLEAIEGVSARVRRLRYVVDGMQPQVDAAIARAVGRRFFLRKLTPARLSEWRSKTQTLAAVEAGFAYAAYGQLKFAGVVESLIGRLIHLGGFDMRGGAAELRREIWDNVTARKLGEVAQVTARGGAHSPFVEFLRRYDLEFRIRRLRFLLRRLNSLAEAIDDEDERERLEKVKAGIYRLMAPYLACRSDGHYSDTLRSVAAASPLDPVMAMEALADAMDLNALDTATDRDLVTLFETISAKSHRQALLRAYLGFAFYDITVLPLLQGDGIDEFDEIMVDRISPADANSLSRGRATVALAKATTSATSTVDPVRASPLKGTQLNSFGAFFSRAYRENDYLWGRLHGAERLIDIVASTLPDNQAIAPERLRGIKARAFAAILTAERGVLTSIPDLIESLEADIAVLMAASGDPTSPLPSAEDNE</sequence>
<dbReference type="InterPro" id="IPR002641">
    <property type="entry name" value="PNPLA_dom"/>
</dbReference>
<name>A0A4Y9EQ54_9SPHN</name>
<reference evidence="4 5" key="1">
    <citation type="submission" date="2019-02" db="EMBL/GenBank/DDBJ databases">
        <title>Polymorphobacter sp. isolated from the lake at the Tibet of China.</title>
        <authorList>
            <person name="Li A."/>
        </authorList>
    </citation>
    <scope>NUCLEOTIDE SEQUENCE [LARGE SCALE GENOMIC DNA]</scope>
    <source>
        <strain evidence="4 5">DJ1R-1</strain>
    </source>
</reference>
<dbReference type="Gene3D" id="3.40.1090.10">
    <property type="entry name" value="Cytosolic phospholipase A2 catalytic domain"/>
    <property type="match status" value="2"/>
</dbReference>
<evidence type="ECO:0000256" key="1">
    <source>
        <dbReference type="ARBA" id="ARBA00023098"/>
    </source>
</evidence>
<dbReference type="RefSeq" id="WP_135244466.1">
    <property type="nucleotide sequence ID" value="NZ_SIHO01000001.1"/>
</dbReference>
<dbReference type="Pfam" id="PF01734">
    <property type="entry name" value="Patatin"/>
    <property type="match status" value="1"/>
</dbReference>
<accession>A0A4Y9EQ54</accession>
<keyword evidence="5" id="KW-1185">Reference proteome</keyword>
<dbReference type="Pfam" id="PF11856">
    <property type="entry name" value="DUF3376"/>
    <property type="match status" value="1"/>
</dbReference>
<evidence type="ECO:0000313" key="4">
    <source>
        <dbReference type="EMBL" id="TFU05741.1"/>
    </source>
</evidence>
<keyword evidence="2" id="KW-0442">Lipid degradation</keyword>
<evidence type="ECO:0000313" key="5">
    <source>
        <dbReference type="Proteomes" id="UP000297737"/>
    </source>
</evidence>
<dbReference type="OrthoDB" id="8728704at2"/>
<comment type="caution">
    <text evidence="2">Lacks conserved residue(s) required for the propagation of feature annotation.</text>
</comment>
<dbReference type="AlphaFoldDB" id="A0A4Y9EQ54"/>
<comment type="caution">
    <text evidence="4">The sequence shown here is derived from an EMBL/GenBank/DDBJ whole genome shotgun (WGS) entry which is preliminary data.</text>
</comment>
<evidence type="ECO:0000259" key="3">
    <source>
        <dbReference type="PROSITE" id="PS51635"/>
    </source>
</evidence>
<dbReference type="PROSITE" id="PS51635">
    <property type="entry name" value="PNPLA"/>
    <property type="match status" value="1"/>
</dbReference>
<feature type="domain" description="PNPLA" evidence="3">
    <location>
        <begin position="10"/>
        <end position="341"/>
    </location>
</feature>
<gene>
    <name evidence="4" type="ORF">EUV02_01555</name>
</gene>
<keyword evidence="1 2" id="KW-0443">Lipid metabolism</keyword>
<dbReference type="GO" id="GO:0016042">
    <property type="term" value="P:lipid catabolic process"/>
    <property type="evidence" value="ECO:0007669"/>
    <property type="project" value="UniProtKB-UniRule"/>
</dbReference>
<evidence type="ECO:0000256" key="2">
    <source>
        <dbReference type="PROSITE-ProRule" id="PRU01161"/>
    </source>
</evidence>
<feature type="active site" description="Proton acceptor" evidence="2">
    <location>
        <position position="328"/>
    </location>
</feature>
<feature type="active site" description="Nucleophile" evidence="2">
    <location>
        <position position="81"/>
    </location>
</feature>
<dbReference type="EMBL" id="SIHO01000001">
    <property type="protein sequence ID" value="TFU05741.1"/>
    <property type="molecule type" value="Genomic_DNA"/>
</dbReference>
<protein>
    <submittedName>
        <fullName evidence="4">Patatin-like protein</fullName>
    </submittedName>
</protein>
<feature type="short sequence motif" description="GXSXG" evidence="2">
    <location>
        <begin position="79"/>
        <end position="83"/>
    </location>
</feature>
<dbReference type="InterPro" id="IPR024282">
    <property type="entry name" value="DUF3376"/>
</dbReference>
<dbReference type="InterPro" id="IPR019894">
    <property type="entry name" value="Patatin-related_protein"/>
</dbReference>
<dbReference type="SUPFAM" id="SSF52151">
    <property type="entry name" value="FabD/lysophospholipase-like"/>
    <property type="match status" value="1"/>
</dbReference>
<proteinExistence type="predicted"/>
<keyword evidence="2" id="KW-0378">Hydrolase</keyword>